<protein>
    <submittedName>
        <fullName evidence="1">Uncharacterized protein</fullName>
    </submittedName>
</protein>
<dbReference type="Proteomes" id="UP001196980">
    <property type="component" value="Unassembled WGS sequence"/>
</dbReference>
<reference evidence="1 2" key="1">
    <citation type="journal article" date="2020" name="J Geophys Res Biogeosci">
        <title>Magnetotaxis as an Adaptation to Enable Bacterial Shuttling of Microbial Sulfur and Sulfur Cycling Across Aquatic Oxic#Anoxic Interfaces.</title>
        <authorList>
            <person name="Li J."/>
            <person name="Liu P."/>
            <person name="Wang J."/>
            <person name="Roberts A.P."/>
            <person name="Pan Y."/>
        </authorList>
    </citation>
    <scope>NUCLEOTIDE SEQUENCE [LARGE SCALE GENOMIC DNA]</scope>
    <source>
        <strain evidence="1 2">MYR-1_YQ</strain>
    </source>
</reference>
<sequence length="45" mass="5351">MSLKMNERQAVTKVFAERYKAQQFSVKTPTGYIQGFWIDIKNYFS</sequence>
<gene>
    <name evidence="1" type="ORF">HWQ67_07160</name>
</gene>
<proteinExistence type="predicted"/>
<dbReference type="RefSeq" id="WP_218251995.1">
    <property type="nucleotide sequence ID" value="NZ_JABXWD010000099.1"/>
</dbReference>
<keyword evidence="2" id="KW-1185">Reference proteome</keyword>
<evidence type="ECO:0000313" key="2">
    <source>
        <dbReference type="Proteomes" id="UP001196980"/>
    </source>
</evidence>
<evidence type="ECO:0000313" key="1">
    <source>
        <dbReference type="EMBL" id="MBV6341360.1"/>
    </source>
</evidence>
<dbReference type="EMBL" id="JABXWD010000099">
    <property type="protein sequence ID" value="MBV6341360.1"/>
    <property type="molecule type" value="Genomic_DNA"/>
</dbReference>
<name>A0ABS6RXK3_9BACT</name>
<accession>A0ABS6RXK3</accession>
<organism evidence="1 2">
    <name type="scientific">Candidatus Magnetobacterium casense</name>
    <dbReference type="NCBI Taxonomy" id="1455061"/>
    <lineage>
        <taxon>Bacteria</taxon>
        <taxon>Pseudomonadati</taxon>
        <taxon>Nitrospirota</taxon>
        <taxon>Thermodesulfovibrionia</taxon>
        <taxon>Thermodesulfovibrionales</taxon>
        <taxon>Candidatus Magnetobacteriaceae</taxon>
        <taxon>Candidatus Magnetobacterium</taxon>
    </lineage>
</organism>
<comment type="caution">
    <text evidence="1">The sequence shown here is derived from an EMBL/GenBank/DDBJ whole genome shotgun (WGS) entry which is preliminary data.</text>
</comment>